<proteinExistence type="predicted"/>
<organism evidence="1 2">
    <name type="scientific">Armillaria luteobubalina</name>
    <dbReference type="NCBI Taxonomy" id="153913"/>
    <lineage>
        <taxon>Eukaryota</taxon>
        <taxon>Fungi</taxon>
        <taxon>Dikarya</taxon>
        <taxon>Basidiomycota</taxon>
        <taxon>Agaricomycotina</taxon>
        <taxon>Agaricomycetes</taxon>
        <taxon>Agaricomycetidae</taxon>
        <taxon>Agaricales</taxon>
        <taxon>Marasmiineae</taxon>
        <taxon>Physalacriaceae</taxon>
        <taxon>Armillaria</taxon>
    </lineage>
</organism>
<evidence type="ECO:0000313" key="2">
    <source>
        <dbReference type="Proteomes" id="UP001175228"/>
    </source>
</evidence>
<accession>A0AA39UWT8</accession>
<reference evidence="1" key="1">
    <citation type="submission" date="2023-06" db="EMBL/GenBank/DDBJ databases">
        <authorList>
            <consortium name="Lawrence Berkeley National Laboratory"/>
            <person name="Ahrendt S."/>
            <person name="Sahu N."/>
            <person name="Indic B."/>
            <person name="Wong-Bajracharya J."/>
            <person name="Merenyi Z."/>
            <person name="Ke H.-M."/>
            <person name="Monk M."/>
            <person name="Kocsube S."/>
            <person name="Drula E."/>
            <person name="Lipzen A."/>
            <person name="Balint B."/>
            <person name="Henrissat B."/>
            <person name="Andreopoulos B."/>
            <person name="Martin F.M."/>
            <person name="Harder C.B."/>
            <person name="Rigling D."/>
            <person name="Ford K.L."/>
            <person name="Foster G.D."/>
            <person name="Pangilinan J."/>
            <person name="Papanicolaou A."/>
            <person name="Barry K."/>
            <person name="LaButti K."/>
            <person name="Viragh M."/>
            <person name="Koriabine M."/>
            <person name="Yan M."/>
            <person name="Riley R."/>
            <person name="Champramary S."/>
            <person name="Plett K.L."/>
            <person name="Tsai I.J."/>
            <person name="Slot J."/>
            <person name="Sipos G."/>
            <person name="Plett J."/>
            <person name="Nagy L.G."/>
            <person name="Grigoriev I.V."/>
        </authorList>
    </citation>
    <scope>NUCLEOTIDE SEQUENCE</scope>
    <source>
        <strain evidence="1">HWK02</strain>
    </source>
</reference>
<gene>
    <name evidence="1" type="ORF">EDD18DRAFT_1342939</name>
</gene>
<protein>
    <submittedName>
        <fullName evidence="1">Uncharacterized protein</fullName>
    </submittedName>
</protein>
<dbReference type="AlphaFoldDB" id="A0AA39UWT8"/>
<dbReference type="EMBL" id="JAUEPU010000001">
    <property type="protein sequence ID" value="KAK0506547.1"/>
    <property type="molecule type" value="Genomic_DNA"/>
</dbReference>
<sequence>MSVLSHLDPKLGTVHSSAVYLHFTADTSILSFLASPFLDEGMIAFPPDVEIITASTSVARSFTDSSCGLRADYQKHASPCDRFSEPVPCTPSDHQFAIPIPFHASYTPFSRAP</sequence>
<dbReference type="Proteomes" id="UP001175228">
    <property type="component" value="Unassembled WGS sequence"/>
</dbReference>
<keyword evidence="2" id="KW-1185">Reference proteome</keyword>
<comment type="caution">
    <text evidence="1">The sequence shown here is derived from an EMBL/GenBank/DDBJ whole genome shotgun (WGS) entry which is preliminary data.</text>
</comment>
<evidence type="ECO:0000313" key="1">
    <source>
        <dbReference type="EMBL" id="KAK0506547.1"/>
    </source>
</evidence>
<name>A0AA39UWT8_9AGAR</name>